<dbReference type="EMBL" id="CP020465">
    <property type="protein sequence ID" value="ASP48440.1"/>
    <property type="molecule type" value="Genomic_DNA"/>
</dbReference>
<dbReference type="SMART" id="SM00065">
    <property type="entry name" value="GAF"/>
    <property type="match status" value="1"/>
</dbReference>
<dbReference type="InterPro" id="IPR003018">
    <property type="entry name" value="GAF"/>
</dbReference>
<dbReference type="Proteomes" id="UP000202259">
    <property type="component" value="Chromosome"/>
</dbReference>
<organism evidence="2 3">
    <name type="scientific">Cognaticolwellia beringensis</name>
    <dbReference type="NCBI Taxonomy" id="1967665"/>
    <lineage>
        <taxon>Bacteria</taxon>
        <taxon>Pseudomonadati</taxon>
        <taxon>Pseudomonadota</taxon>
        <taxon>Gammaproteobacteria</taxon>
        <taxon>Alteromonadales</taxon>
        <taxon>Colwelliaceae</taxon>
        <taxon>Cognaticolwellia</taxon>
    </lineage>
</organism>
<gene>
    <name evidence="2" type="ORF">B5D82_12085</name>
</gene>
<accession>A0A222G9G9</accession>
<dbReference type="InterPro" id="IPR029016">
    <property type="entry name" value="GAF-like_dom_sf"/>
</dbReference>
<dbReference type="RefSeq" id="WP_081151836.1">
    <property type="nucleotide sequence ID" value="NZ_CP020465.1"/>
</dbReference>
<dbReference type="Pfam" id="PF00498">
    <property type="entry name" value="FHA"/>
    <property type="match status" value="1"/>
</dbReference>
<dbReference type="SMART" id="SM00240">
    <property type="entry name" value="FHA"/>
    <property type="match status" value="1"/>
</dbReference>
<dbReference type="AlphaFoldDB" id="A0A222G9G9"/>
<dbReference type="SUPFAM" id="SSF49879">
    <property type="entry name" value="SMAD/FHA domain"/>
    <property type="match status" value="1"/>
</dbReference>
<proteinExistence type="predicted"/>
<dbReference type="PROSITE" id="PS50006">
    <property type="entry name" value="FHA_DOMAIN"/>
    <property type="match status" value="1"/>
</dbReference>
<dbReference type="Pfam" id="PF01590">
    <property type="entry name" value="GAF"/>
    <property type="match status" value="1"/>
</dbReference>
<dbReference type="Gene3D" id="3.30.450.40">
    <property type="match status" value="1"/>
</dbReference>
<evidence type="ECO:0000313" key="3">
    <source>
        <dbReference type="Proteomes" id="UP000202259"/>
    </source>
</evidence>
<dbReference type="KEGG" id="cber:B5D82_12085"/>
<sequence>MPARITVCYPNQPAVESFLYEDSGYRLGRSNECELLLDHPTVSRQHANVAHTNKIWQLKDERSRNGTKVNGIAITQSTLQTDALISIGELDCLFETKSTEQLDAIITHNQWRLSSSQSSISIPLTAHLQQNLSAQLQNIIMLTGTQRGIILLGDTLQNLSVSIAHGMQLADFKLAKFEGSVGAITRCFESGQAVIVMDVTRDELLNARKSIETKQISSLACIPLFYEDKVVGVVYTDSKISDKVLTELDIEILSTMSQQIQASVQAILLQQSIDSLQRILEGDSIRISGKKDANLLNLCH</sequence>
<dbReference type="Gene3D" id="2.60.200.20">
    <property type="match status" value="1"/>
</dbReference>
<protein>
    <recommendedName>
        <fullName evidence="1">FHA domain-containing protein</fullName>
    </recommendedName>
</protein>
<keyword evidence="3" id="KW-1185">Reference proteome</keyword>
<evidence type="ECO:0000313" key="2">
    <source>
        <dbReference type="EMBL" id="ASP48440.1"/>
    </source>
</evidence>
<evidence type="ECO:0000259" key="1">
    <source>
        <dbReference type="PROSITE" id="PS50006"/>
    </source>
</evidence>
<dbReference type="InterPro" id="IPR008984">
    <property type="entry name" value="SMAD_FHA_dom_sf"/>
</dbReference>
<feature type="domain" description="FHA" evidence="1">
    <location>
        <begin position="25"/>
        <end position="74"/>
    </location>
</feature>
<dbReference type="InterPro" id="IPR000253">
    <property type="entry name" value="FHA_dom"/>
</dbReference>
<dbReference type="SUPFAM" id="SSF55781">
    <property type="entry name" value="GAF domain-like"/>
    <property type="match status" value="1"/>
</dbReference>
<reference evidence="2 3" key="1">
    <citation type="submission" date="2017-08" db="EMBL/GenBank/DDBJ databases">
        <title>Complete genome of Colwellia sp. NB097-1, a psychrophile bacterium ioslated from Bering Sea.</title>
        <authorList>
            <person name="Chen X."/>
        </authorList>
    </citation>
    <scope>NUCLEOTIDE SEQUENCE [LARGE SCALE GENOMIC DNA]</scope>
    <source>
        <strain evidence="2 3">NB097-1</strain>
    </source>
</reference>
<name>A0A222G9G9_9GAMM</name>
<dbReference type="OrthoDB" id="5953293at2"/>
<dbReference type="CDD" id="cd00060">
    <property type="entry name" value="FHA"/>
    <property type="match status" value="1"/>
</dbReference>